<sequence length="121" mass="12406">MRTAVLLALLPVFAGAAVLEKRSAEANVGLATSDVYPPDGTSVNSELFPPESAVGYAGPTPTGVEPAAAATASVYAYNDGKSGNFPLAASPPKDANSDNFDVFKYWGNLVEVVTLTPQSAT</sequence>
<name>A0A5D3AN08_9TREE</name>
<feature type="signal peptide" evidence="1">
    <location>
        <begin position="1"/>
        <end position="16"/>
    </location>
</feature>
<keyword evidence="1" id="KW-0732">Signal</keyword>
<comment type="caution">
    <text evidence="2">The sequence shown here is derived from an EMBL/GenBank/DDBJ whole genome shotgun (WGS) entry which is preliminary data.</text>
</comment>
<keyword evidence="3" id="KW-1185">Reference proteome</keyword>
<feature type="chain" id="PRO_5022847061" evidence="1">
    <location>
        <begin position="17"/>
        <end position="121"/>
    </location>
</feature>
<reference evidence="2 3" key="1">
    <citation type="submission" date="2017-05" db="EMBL/GenBank/DDBJ databases">
        <title>The Genome Sequence of Tsuchiyaea wingfieldii DSM 27421.</title>
        <authorList>
            <person name="Cuomo C."/>
            <person name="Passer A."/>
            <person name="Billmyre B."/>
            <person name="Heitman J."/>
        </authorList>
    </citation>
    <scope>NUCLEOTIDE SEQUENCE [LARGE SCALE GENOMIC DNA]</scope>
    <source>
        <strain evidence="2 3">DSM 27421</strain>
    </source>
</reference>
<evidence type="ECO:0000313" key="2">
    <source>
        <dbReference type="EMBL" id="TYJ52172.1"/>
    </source>
</evidence>
<accession>A0A5D3AN08</accession>
<dbReference type="AlphaFoldDB" id="A0A5D3AN08"/>
<evidence type="ECO:0000313" key="3">
    <source>
        <dbReference type="Proteomes" id="UP000322245"/>
    </source>
</evidence>
<gene>
    <name evidence="2" type="ORF">B9479_007217</name>
</gene>
<protein>
    <submittedName>
        <fullName evidence="2">Uncharacterized protein</fullName>
    </submittedName>
</protein>
<evidence type="ECO:0000256" key="1">
    <source>
        <dbReference type="SAM" id="SignalP"/>
    </source>
</evidence>
<dbReference type="EMBL" id="NIDF01000151">
    <property type="protein sequence ID" value="TYJ52172.1"/>
    <property type="molecule type" value="Genomic_DNA"/>
</dbReference>
<dbReference type="Proteomes" id="UP000322245">
    <property type="component" value="Unassembled WGS sequence"/>
</dbReference>
<organism evidence="2 3">
    <name type="scientific">Cryptococcus floricola</name>
    <dbReference type="NCBI Taxonomy" id="2591691"/>
    <lineage>
        <taxon>Eukaryota</taxon>
        <taxon>Fungi</taxon>
        <taxon>Dikarya</taxon>
        <taxon>Basidiomycota</taxon>
        <taxon>Agaricomycotina</taxon>
        <taxon>Tremellomycetes</taxon>
        <taxon>Tremellales</taxon>
        <taxon>Cryptococcaceae</taxon>
        <taxon>Cryptococcus</taxon>
    </lineage>
</organism>
<proteinExistence type="predicted"/>